<protein>
    <submittedName>
        <fullName evidence="2">Monovalent cation/H(+) antiporter subunit G</fullName>
    </submittedName>
</protein>
<evidence type="ECO:0000313" key="2">
    <source>
        <dbReference type="EMBL" id="XDP46105.1"/>
    </source>
</evidence>
<evidence type="ECO:0000256" key="1">
    <source>
        <dbReference type="SAM" id="Phobius"/>
    </source>
</evidence>
<dbReference type="AlphaFoldDB" id="A0AB39L6Y4"/>
<organism evidence="2">
    <name type="scientific">Sinomonas puerhi</name>
    <dbReference type="NCBI Taxonomy" id="3238584"/>
    <lineage>
        <taxon>Bacteria</taxon>
        <taxon>Bacillati</taxon>
        <taxon>Actinomycetota</taxon>
        <taxon>Actinomycetes</taxon>
        <taxon>Micrococcales</taxon>
        <taxon>Micrococcaceae</taxon>
        <taxon>Sinomonas</taxon>
    </lineage>
</organism>
<keyword evidence="1" id="KW-0472">Membrane</keyword>
<reference evidence="2" key="1">
    <citation type="submission" date="2024-07" db="EMBL/GenBank/DDBJ databases">
        <authorList>
            <person name="fu j."/>
        </authorList>
    </citation>
    <scope>NUCLEOTIDE SEQUENCE</scope>
    <source>
        <strain evidence="2">P10A9</strain>
    </source>
</reference>
<dbReference type="RefSeq" id="WP_307959093.1">
    <property type="nucleotide sequence ID" value="NZ_CP163302.1"/>
</dbReference>
<gene>
    <name evidence="2" type="ORF">AB5L97_03545</name>
</gene>
<dbReference type="Pfam" id="PF03334">
    <property type="entry name" value="PhaG_MnhG_YufB"/>
    <property type="match status" value="1"/>
</dbReference>
<proteinExistence type="predicted"/>
<dbReference type="EMBL" id="CP163302">
    <property type="protein sequence ID" value="XDP46105.1"/>
    <property type="molecule type" value="Genomic_DNA"/>
</dbReference>
<dbReference type="GO" id="GO:0098662">
    <property type="term" value="P:inorganic cation transmembrane transport"/>
    <property type="evidence" value="ECO:0007669"/>
    <property type="project" value="InterPro"/>
</dbReference>
<feature type="transmembrane region" description="Helical" evidence="1">
    <location>
        <begin position="47"/>
        <end position="72"/>
    </location>
</feature>
<keyword evidence="1" id="KW-1133">Transmembrane helix</keyword>
<name>A0AB39L6Y4_9MICC</name>
<dbReference type="GO" id="GO:0015297">
    <property type="term" value="F:antiporter activity"/>
    <property type="evidence" value="ECO:0007669"/>
    <property type="project" value="InterPro"/>
</dbReference>
<dbReference type="InterPro" id="IPR005133">
    <property type="entry name" value="PhaG_MnhG_YufB"/>
</dbReference>
<keyword evidence="1" id="KW-0812">Transmembrane</keyword>
<sequence>MTMVLESVSAGAAVLIVAYASFGALFARSTLARLHFLAPVTTLAVPLFSLAAVLAFGVSLGSATVVAIALVVAASGPALTAAVGRAVAAESGVDVGGSPE</sequence>
<dbReference type="KEGG" id="spue:AB5L97_03545"/>
<accession>A0AB39L6Y4</accession>